<dbReference type="Proteomes" id="UP000663792">
    <property type="component" value="Unassembled WGS sequence"/>
</dbReference>
<dbReference type="PANTHER" id="PTHR42788:SF13">
    <property type="entry name" value="ALIPHATIC SULFONATES IMPORT ATP-BINDING PROTEIN SSUB"/>
    <property type="match status" value="1"/>
</dbReference>
<dbReference type="PROSITE" id="PS50893">
    <property type="entry name" value="ABC_TRANSPORTER_2"/>
    <property type="match status" value="1"/>
</dbReference>
<sequence>MTEPNRRTGTPSGAGIDLEGVGKTYVTDAGNVLALKPTDLKIKPGEFVVLLGPSGCGKTTLLRMLAGLITPTEGVITINGRPLFNERTEQPSRDALGDLGFVFQQATLMPWRSVWRNIALPLETRGVKKAERRERAEQLAAQVGLSDFLDHRPRALSGGMQQRVAIARALAHEPSILLMDEPFGALDAMTRDNMNEMLQKLWMETGKTVVLVTHSISEAVFLADRIVLLSPRPGRVQDIVDVDIARPRTLDTAKQDRFNELVVRLRGQLGEVSA</sequence>
<dbReference type="InterPro" id="IPR017871">
    <property type="entry name" value="ABC_transporter-like_CS"/>
</dbReference>
<evidence type="ECO:0000313" key="6">
    <source>
        <dbReference type="Proteomes" id="UP000663792"/>
    </source>
</evidence>
<dbReference type="AlphaFoldDB" id="A0A939BVF9"/>
<name>A0A939BVF9_9ACTN</name>
<dbReference type="Gene3D" id="3.40.50.300">
    <property type="entry name" value="P-loop containing nucleotide triphosphate hydrolases"/>
    <property type="match status" value="1"/>
</dbReference>
<dbReference type="SUPFAM" id="SSF52540">
    <property type="entry name" value="P-loop containing nucleoside triphosphate hydrolases"/>
    <property type="match status" value="1"/>
</dbReference>
<dbReference type="PANTHER" id="PTHR42788">
    <property type="entry name" value="TAURINE IMPORT ATP-BINDING PROTEIN-RELATED"/>
    <property type="match status" value="1"/>
</dbReference>
<dbReference type="SMART" id="SM00382">
    <property type="entry name" value="AAA"/>
    <property type="match status" value="1"/>
</dbReference>
<evidence type="ECO:0000256" key="1">
    <source>
        <dbReference type="ARBA" id="ARBA00022448"/>
    </source>
</evidence>
<gene>
    <name evidence="5" type="ORF">JL106_04180</name>
</gene>
<dbReference type="EMBL" id="JAERWK010000006">
    <property type="protein sequence ID" value="MBM9466478.1"/>
    <property type="molecule type" value="Genomic_DNA"/>
</dbReference>
<dbReference type="PROSITE" id="PS00211">
    <property type="entry name" value="ABC_TRANSPORTER_1"/>
    <property type="match status" value="1"/>
</dbReference>
<keyword evidence="2" id="KW-0547">Nucleotide-binding</keyword>
<evidence type="ECO:0000256" key="2">
    <source>
        <dbReference type="ARBA" id="ARBA00022741"/>
    </source>
</evidence>
<keyword evidence="3 5" id="KW-0067">ATP-binding</keyword>
<evidence type="ECO:0000313" key="5">
    <source>
        <dbReference type="EMBL" id="MBM9466478.1"/>
    </source>
</evidence>
<dbReference type="InterPro" id="IPR003439">
    <property type="entry name" value="ABC_transporter-like_ATP-bd"/>
</dbReference>
<protein>
    <submittedName>
        <fullName evidence="5">ABC transporter ATP-binding protein</fullName>
    </submittedName>
</protein>
<dbReference type="CDD" id="cd03293">
    <property type="entry name" value="ABC_NrtD_SsuB_transporters"/>
    <property type="match status" value="1"/>
</dbReference>
<keyword evidence="6" id="KW-1185">Reference proteome</keyword>
<dbReference type="InterPro" id="IPR050166">
    <property type="entry name" value="ABC_transporter_ATP-bind"/>
</dbReference>
<dbReference type="GO" id="GO:0016887">
    <property type="term" value="F:ATP hydrolysis activity"/>
    <property type="evidence" value="ECO:0007669"/>
    <property type="project" value="InterPro"/>
</dbReference>
<dbReference type="InterPro" id="IPR003593">
    <property type="entry name" value="AAA+_ATPase"/>
</dbReference>
<evidence type="ECO:0000256" key="3">
    <source>
        <dbReference type="ARBA" id="ARBA00022840"/>
    </source>
</evidence>
<organism evidence="5 6">
    <name type="scientific">Nakamurella leprariae</name>
    <dbReference type="NCBI Taxonomy" id="2803911"/>
    <lineage>
        <taxon>Bacteria</taxon>
        <taxon>Bacillati</taxon>
        <taxon>Actinomycetota</taxon>
        <taxon>Actinomycetes</taxon>
        <taxon>Nakamurellales</taxon>
        <taxon>Nakamurellaceae</taxon>
        <taxon>Nakamurella</taxon>
    </lineage>
</organism>
<feature type="domain" description="ABC transporter" evidence="4">
    <location>
        <begin position="16"/>
        <end position="256"/>
    </location>
</feature>
<dbReference type="InterPro" id="IPR027417">
    <property type="entry name" value="P-loop_NTPase"/>
</dbReference>
<comment type="caution">
    <text evidence="5">The sequence shown here is derived from an EMBL/GenBank/DDBJ whole genome shotgun (WGS) entry which is preliminary data.</text>
</comment>
<proteinExistence type="predicted"/>
<reference evidence="5" key="1">
    <citation type="submission" date="2021-01" db="EMBL/GenBank/DDBJ databases">
        <title>YIM 132084 draft genome.</title>
        <authorList>
            <person name="An D."/>
        </authorList>
    </citation>
    <scope>NUCLEOTIDE SEQUENCE</scope>
    <source>
        <strain evidence="5">YIM 132084</strain>
    </source>
</reference>
<dbReference type="GO" id="GO:0005524">
    <property type="term" value="F:ATP binding"/>
    <property type="evidence" value="ECO:0007669"/>
    <property type="project" value="UniProtKB-KW"/>
</dbReference>
<dbReference type="RefSeq" id="WP_205259446.1">
    <property type="nucleotide sequence ID" value="NZ_JAERWK010000006.1"/>
</dbReference>
<keyword evidence="1" id="KW-0813">Transport</keyword>
<accession>A0A939BVF9</accession>
<dbReference type="Pfam" id="PF00005">
    <property type="entry name" value="ABC_tran"/>
    <property type="match status" value="1"/>
</dbReference>
<evidence type="ECO:0000259" key="4">
    <source>
        <dbReference type="PROSITE" id="PS50893"/>
    </source>
</evidence>